<dbReference type="Gene3D" id="3.30.1130.10">
    <property type="match status" value="1"/>
</dbReference>
<dbReference type="InterPro" id="IPR001474">
    <property type="entry name" value="GTP_CycHdrlase_I"/>
</dbReference>
<evidence type="ECO:0000259" key="6">
    <source>
        <dbReference type="Pfam" id="PF01227"/>
    </source>
</evidence>
<dbReference type="EMBL" id="JBITGY010000005">
    <property type="protein sequence ID" value="MFI6499443.1"/>
    <property type="molecule type" value="Genomic_DNA"/>
</dbReference>
<dbReference type="Pfam" id="PF01227">
    <property type="entry name" value="GTP_cyclohydroI"/>
    <property type="match status" value="1"/>
</dbReference>
<accession>A0ABW7YVY4</accession>
<dbReference type="InterPro" id="IPR043134">
    <property type="entry name" value="GTP-CH-I_N"/>
</dbReference>
<keyword evidence="5" id="KW-0342">GTP-binding</keyword>
<keyword evidence="5" id="KW-0862">Zinc</keyword>
<dbReference type="Proteomes" id="UP001612741">
    <property type="component" value="Unassembled WGS sequence"/>
</dbReference>
<dbReference type="InterPro" id="IPR020602">
    <property type="entry name" value="GTP_CycHdrlase_I_dom"/>
</dbReference>
<organism evidence="7 8">
    <name type="scientific">Nonomuraea typhae</name>
    <dbReference type="NCBI Taxonomy" id="2603600"/>
    <lineage>
        <taxon>Bacteria</taxon>
        <taxon>Bacillati</taxon>
        <taxon>Actinomycetota</taxon>
        <taxon>Actinomycetes</taxon>
        <taxon>Streptosporangiales</taxon>
        <taxon>Streptosporangiaceae</taxon>
        <taxon>Nonomuraea</taxon>
    </lineage>
</organism>
<dbReference type="EC" id="3.5.4.16" evidence="5"/>
<proteinExistence type="inferred from homology"/>
<keyword evidence="5" id="KW-0547">Nucleotide-binding</keyword>
<comment type="subunit">
    <text evidence="5">Homopolymer.</text>
</comment>
<comment type="caution">
    <text evidence="7">The sequence shown here is derived from an EMBL/GenBank/DDBJ whole genome shotgun (WGS) entry which is preliminary data.</text>
</comment>
<evidence type="ECO:0000256" key="4">
    <source>
        <dbReference type="ARBA" id="ARBA00022801"/>
    </source>
</evidence>
<dbReference type="GO" id="GO:0003934">
    <property type="term" value="F:GTP cyclohydrolase I activity"/>
    <property type="evidence" value="ECO:0007669"/>
    <property type="project" value="UniProtKB-EC"/>
</dbReference>
<evidence type="ECO:0000256" key="3">
    <source>
        <dbReference type="ARBA" id="ARBA00022563"/>
    </source>
</evidence>
<dbReference type="NCBIfam" id="NF006826">
    <property type="entry name" value="PRK09347.1-3"/>
    <property type="match status" value="1"/>
</dbReference>
<gene>
    <name evidence="5 7" type="primary">folE</name>
    <name evidence="7" type="ORF">ACIBG2_18800</name>
</gene>
<keyword evidence="5" id="KW-0479">Metal-binding</keyword>
<protein>
    <recommendedName>
        <fullName evidence="5">GTP cyclohydrolase 1</fullName>
        <ecNumber evidence="5">3.5.4.16</ecNumber>
    </recommendedName>
    <alternativeName>
        <fullName evidence="5">GTP cyclohydrolase I</fullName>
        <shortName evidence="5">GTP-CH-I</shortName>
    </alternativeName>
</protein>
<dbReference type="RefSeq" id="WP_397082753.1">
    <property type="nucleotide sequence ID" value="NZ_JBITGY010000005.1"/>
</dbReference>
<feature type="domain" description="GTP cyclohydrolase I" evidence="6">
    <location>
        <begin position="20"/>
        <end position="197"/>
    </location>
</feature>
<feature type="binding site" evidence="5">
    <location>
        <position position="162"/>
    </location>
    <ligand>
        <name>Zn(2+)</name>
        <dbReference type="ChEBI" id="CHEBI:29105"/>
    </ligand>
</feature>
<keyword evidence="8" id="KW-1185">Reference proteome</keyword>
<comment type="similarity">
    <text evidence="5">Belongs to the GTP cyclohydrolase I family.</text>
</comment>
<evidence type="ECO:0000256" key="2">
    <source>
        <dbReference type="ARBA" id="ARBA00005080"/>
    </source>
</evidence>
<keyword evidence="3 5" id="KW-0554">One-carbon metabolism</keyword>
<sequence length="202" mass="21659">MTLEDVSAVAVAGDEHEACAHARRMMAALGFPLHEPGMADTPARLVKALRELAAGMREDPGRHLEITFPPESSDPGLIAVTNVPFISLCEHHLLPFTGTMTVAYAPAPGAPIVGLSKLARMAQGFAARPQVQERLGEQIVDALHSRLESLGAACHLSAEHFCMTLRGIRAAGAKMATLHLKGVFRTEPVMRENFFHLHSSGA</sequence>
<keyword evidence="4 5" id="KW-0378">Hydrolase</keyword>
<dbReference type="HAMAP" id="MF_00223">
    <property type="entry name" value="FolE"/>
    <property type="match status" value="1"/>
</dbReference>
<comment type="pathway">
    <text evidence="2 5">Cofactor biosynthesis; 7,8-dihydroneopterin triphosphate biosynthesis; 7,8-dihydroneopterin triphosphate from GTP: step 1/1.</text>
</comment>
<name>A0ABW7YVY4_9ACTN</name>
<reference evidence="7 8" key="1">
    <citation type="submission" date="2024-10" db="EMBL/GenBank/DDBJ databases">
        <title>The Natural Products Discovery Center: Release of the First 8490 Sequenced Strains for Exploring Actinobacteria Biosynthetic Diversity.</title>
        <authorList>
            <person name="Kalkreuter E."/>
            <person name="Kautsar S.A."/>
            <person name="Yang D."/>
            <person name="Bader C.D."/>
            <person name="Teijaro C.N."/>
            <person name="Fluegel L."/>
            <person name="Davis C.M."/>
            <person name="Simpson J.R."/>
            <person name="Lauterbach L."/>
            <person name="Steele A.D."/>
            <person name="Gui C."/>
            <person name="Meng S."/>
            <person name="Li G."/>
            <person name="Viehrig K."/>
            <person name="Ye F."/>
            <person name="Su P."/>
            <person name="Kiefer A.F."/>
            <person name="Nichols A."/>
            <person name="Cepeda A.J."/>
            <person name="Yan W."/>
            <person name="Fan B."/>
            <person name="Jiang Y."/>
            <person name="Adhikari A."/>
            <person name="Zheng C.-J."/>
            <person name="Schuster L."/>
            <person name="Cowan T.M."/>
            <person name="Smanski M.J."/>
            <person name="Chevrette M.G."/>
            <person name="De Carvalho L.P.S."/>
            <person name="Shen B."/>
        </authorList>
    </citation>
    <scope>NUCLEOTIDE SEQUENCE [LARGE SCALE GENOMIC DNA]</scope>
    <source>
        <strain evidence="7 8">NPDC050545</strain>
    </source>
</reference>
<dbReference type="PANTHER" id="PTHR11109">
    <property type="entry name" value="GTP CYCLOHYDROLASE I"/>
    <property type="match status" value="1"/>
</dbReference>
<evidence type="ECO:0000313" key="8">
    <source>
        <dbReference type="Proteomes" id="UP001612741"/>
    </source>
</evidence>
<feature type="binding site" evidence="5">
    <location>
        <position position="89"/>
    </location>
    <ligand>
        <name>Zn(2+)</name>
        <dbReference type="ChEBI" id="CHEBI:29105"/>
    </ligand>
</feature>
<dbReference type="Gene3D" id="1.10.286.10">
    <property type="match status" value="1"/>
</dbReference>
<dbReference type="InterPro" id="IPR043133">
    <property type="entry name" value="GTP-CH-I_C/QueF"/>
</dbReference>
<comment type="catalytic activity">
    <reaction evidence="1 5">
        <text>GTP + H2O = 7,8-dihydroneopterin 3'-triphosphate + formate + H(+)</text>
        <dbReference type="Rhea" id="RHEA:17473"/>
        <dbReference type="ChEBI" id="CHEBI:15377"/>
        <dbReference type="ChEBI" id="CHEBI:15378"/>
        <dbReference type="ChEBI" id="CHEBI:15740"/>
        <dbReference type="ChEBI" id="CHEBI:37565"/>
        <dbReference type="ChEBI" id="CHEBI:58462"/>
        <dbReference type="EC" id="3.5.4.16"/>
    </reaction>
</comment>
<feature type="binding site" evidence="5">
    <location>
        <position position="92"/>
    </location>
    <ligand>
        <name>Zn(2+)</name>
        <dbReference type="ChEBI" id="CHEBI:29105"/>
    </ligand>
</feature>
<dbReference type="SUPFAM" id="SSF55620">
    <property type="entry name" value="Tetrahydrobiopterin biosynthesis enzymes-like"/>
    <property type="match status" value="1"/>
</dbReference>
<evidence type="ECO:0000256" key="5">
    <source>
        <dbReference type="HAMAP-Rule" id="MF_00223"/>
    </source>
</evidence>
<evidence type="ECO:0000256" key="1">
    <source>
        <dbReference type="ARBA" id="ARBA00001052"/>
    </source>
</evidence>
<dbReference type="PANTHER" id="PTHR11109:SF7">
    <property type="entry name" value="GTP CYCLOHYDROLASE 1"/>
    <property type="match status" value="1"/>
</dbReference>
<evidence type="ECO:0000313" key="7">
    <source>
        <dbReference type="EMBL" id="MFI6499443.1"/>
    </source>
</evidence>